<proteinExistence type="predicted"/>
<gene>
    <name evidence="1" type="ORF">DSAG12_02215</name>
</gene>
<reference evidence="1 2" key="2">
    <citation type="journal article" date="2024" name="Int. J. Syst. Evol. Microbiol.">
        <title>Promethearchaeum syntrophicum gen. nov., sp. nov., an anaerobic, obligately syntrophic archaeon, the first isolate of the lineage 'Asgard' archaea, and proposal of the new archaeal phylum Promethearchaeota phyl. nov. and kingdom Promethearchaeati regn. nov.</title>
        <authorList>
            <person name="Imachi H."/>
            <person name="Nobu M.K."/>
            <person name="Kato S."/>
            <person name="Takaki Y."/>
            <person name="Miyazaki M."/>
            <person name="Miyata M."/>
            <person name="Ogawara M."/>
            <person name="Saito Y."/>
            <person name="Sakai S."/>
            <person name="Tahara Y.O."/>
            <person name="Takano Y."/>
            <person name="Tasumi E."/>
            <person name="Uematsu K."/>
            <person name="Yoshimura T."/>
            <person name="Itoh T."/>
            <person name="Ohkuma M."/>
            <person name="Takai K."/>
        </authorList>
    </citation>
    <scope>NUCLEOTIDE SEQUENCE [LARGE SCALE GENOMIC DNA]</scope>
    <source>
        <strain evidence="1 2">MK-D1</strain>
    </source>
</reference>
<evidence type="ECO:0000313" key="1">
    <source>
        <dbReference type="EMBL" id="QEE16385.2"/>
    </source>
</evidence>
<evidence type="ECO:0000313" key="2">
    <source>
        <dbReference type="Proteomes" id="UP000321408"/>
    </source>
</evidence>
<dbReference type="EMBL" id="CP042905">
    <property type="protein sequence ID" value="QEE16385.2"/>
    <property type="molecule type" value="Genomic_DNA"/>
</dbReference>
<organism evidence="1 2">
    <name type="scientific">Promethearchaeum syntrophicum</name>
    <dbReference type="NCBI Taxonomy" id="2594042"/>
    <lineage>
        <taxon>Archaea</taxon>
        <taxon>Promethearchaeati</taxon>
        <taxon>Promethearchaeota</taxon>
        <taxon>Promethearchaeia</taxon>
        <taxon>Promethearchaeales</taxon>
        <taxon>Promethearchaeaceae</taxon>
        <taxon>Promethearchaeum</taxon>
    </lineage>
</organism>
<keyword evidence="2" id="KW-1185">Reference proteome</keyword>
<protein>
    <submittedName>
        <fullName evidence="1">Uncharacterized protein</fullName>
    </submittedName>
</protein>
<sequence length="63" mass="7382">MGLFIMQTLKESVIRFLKNQSDDVNAEDIIEFVIMNQKLAEGEKDLQEGRIYTHDQAKEILKR</sequence>
<dbReference type="KEGG" id="psyt:DSAG12_02215"/>
<name>A0A5B9DBN8_9ARCH</name>
<dbReference type="Proteomes" id="UP000321408">
    <property type="component" value="Chromosome"/>
</dbReference>
<dbReference type="AlphaFoldDB" id="A0A5B9DBN8"/>
<accession>A0A5B9DBN8</accession>
<reference evidence="1 2" key="1">
    <citation type="journal article" date="2020" name="Nature">
        <title>Isolation of an archaeon at the prokaryote-eukaryote interface.</title>
        <authorList>
            <person name="Imachi H."/>
            <person name="Nobu M.K."/>
            <person name="Nakahara N."/>
            <person name="Morono Y."/>
            <person name="Ogawara M."/>
            <person name="Takaki Y."/>
            <person name="Takano Y."/>
            <person name="Uematsu K."/>
            <person name="Ikuta T."/>
            <person name="Ito M."/>
            <person name="Matsui Y."/>
            <person name="Miyazaki M."/>
            <person name="Murata K."/>
            <person name="Saito Y."/>
            <person name="Sakai S."/>
            <person name="Song C."/>
            <person name="Tasumi E."/>
            <person name="Yamanaka Y."/>
            <person name="Yamaguchi T."/>
            <person name="Kamagata Y."/>
            <person name="Tamaki H."/>
            <person name="Takai K."/>
        </authorList>
    </citation>
    <scope>NUCLEOTIDE SEQUENCE [LARGE SCALE GENOMIC DNA]</scope>
    <source>
        <strain evidence="1 2">MK-D1</strain>
    </source>
</reference>